<comment type="caution">
    <text evidence="2">The sequence shown here is derived from an EMBL/GenBank/DDBJ whole genome shotgun (WGS) entry which is preliminary data.</text>
</comment>
<accession>A0ABR3WIH7</accession>
<feature type="compositionally biased region" description="Low complexity" evidence="1">
    <location>
        <begin position="607"/>
        <end position="616"/>
    </location>
</feature>
<dbReference type="InterPro" id="IPR027796">
    <property type="entry name" value="OTT_1508_deam-like"/>
</dbReference>
<feature type="region of interest" description="Disordered" evidence="1">
    <location>
        <begin position="584"/>
        <end position="666"/>
    </location>
</feature>
<gene>
    <name evidence="2" type="ORF">Daus18300_008401</name>
</gene>
<sequence length="779" mass="86342">MEAPASLACAENIALLHLLHAGRGKDGALFMDSVPARPSVCPAKGSPIHPKDYVLSFERERSLAGALAFISSIKDDSDHIPAICIEEDHCTGAKSSLRILLAVNRSKWSDGHEVIQKVTTGFNGIFAALSEVTDGNDDQAGIEHEVRKMIVSMCSDKIRSRLHFITPRRKTPKQPAKEKFQNVIRALAPLGTTTLSKLVTVSNGKRDLFIEGAKEVLMLINAWWNHQTLQQLADLVDGIFRLRKLDCQAVLNSIPNDRFNRDAKKSILNMILKVARYSEAARFLVCTSRRFPIARHMQVVPVSLSEDAFFRTPVDFQYEVGLSSLLSRINPPKKTSLLEQKSQTETVCRLLGTSPNKADSDLTGQARRTLSSGKVHAEVQLVCYYDLRDKLRFPKESLLPPRVVCSSKKACFLCNLFVVMHSKMRTPWCHGKLYPGWRLPRCSGPALQLRFNQIIEVRIRESIAIMFKRREKTSYPGPSESTLITLSSLASAPKSVLAPKHDGNFKVLSDVKHAQEIQGGKENVDDDDAGDNRGLIPSSGPLPATVGLRPTAGQVFGEVNQRFKSGPESHHGRSHFPCRIETMADGGSQRTERVIQDQSSYDDLDQEAQAAQSSSSPEDHAESIKEGCPIAQSQDGDDVADDPIYCTKSSNMGEQSLKPPTTCEESDNPLQEYYHLRRGQKLSHIIRPKHTSTFYTRSLVAQVEYSTGWGLEAAAEREAHKLPVTIDRLEVDEIARLRDHGIVPIVDAEAMAGESPIFPPSIGHLYISASGDMFKITFH</sequence>
<evidence type="ECO:0000313" key="3">
    <source>
        <dbReference type="Proteomes" id="UP001583177"/>
    </source>
</evidence>
<keyword evidence="3" id="KW-1185">Reference proteome</keyword>
<organism evidence="2 3">
    <name type="scientific">Diaporthe australafricana</name>
    <dbReference type="NCBI Taxonomy" id="127596"/>
    <lineage>
        <taxon>Eukaryota</taxon>
        <taxon>Fungi</taxon>
        <taxon>Dikarya</taxon>
        <taxon>Ascomycota</taxon>
        <taxon>Pezizomycotina</taxon>
        <taxon>Sordariomycetes</taxon>
        <taxon>Sordariomycetidae</taxon>
        <taxon>Diaporthales</taxon>
        <taxon>Diaporthaceae</taxon>
        <taxon>Diaporthe</taxon>
    </lineage>
</organism>
<dbReference type="EMBL" id="JAWRVE010000078">
    <property type="protein sequence ID" value="KAL1862757.1"/>
    <property type="molecule type" value="Genomic_DNA"/>
</dbReference>
<protein>
    <submittedName>
        <fullName evidence="2">Uncharacterized protein</fullName>
    </submittedName>
</protein>
<evidence type="ECO:0000256" key="1">
    <source>
        <dbReference type="SAM" id="MobiDB-lite"/>
    </source>
</evidence>
<evidence type="ECO:0000313" key="2">
    <source>
        <dbReference type="EMBL" id="KAL1862757.1"/>
    </source>
</evidence>
<proteinExistence type="predicted"/>
<name>A0ABR3WIH7_9PEZI</name>
<feature type="region of interest" description="Disordered" evidence="1">
    <location>
        <begin position="517"/>
        <end position="546"/>
    </location>
</feature>
<reference evidence="2 3" key="1">
    <citation type="journal article" date="2024" name="IMA Fungus">
        <title>IMA Genome - F19 : A genome assembly and annotation guide to empower mycologists, including annotated draft genome sequences of Ceratocystis pirilliformis, Diaporthe australafricana, Fusarium ophioides, Paecilomyces lecythidis, and Sporothrix stenoceras.</title>
        <authorList>
            <person name="Aylward J."/>
            <person name="Wilson A.M."/>
            <person name="Visagie C.M."/>
            <person name="Spraker J."/>
            <person name="Barnes I."/>
            <person name="Buitendag C."/>
            <person name="Ceriani C."/>
            <person name="Del Mar Angel L."/>
            <person name="du Plessis D."/>
            <person name="Fuchs T."/>
            <person name="Gasser K."/>
            <person name="Kramer D."/>
            <person name="Li W."/>
            <person name="Munsamy K."/>
            <person name="Piso A."/>
            <person name="Price J.L."/>
            <person name="Sonnekus B."/>
            <person name="Thomas C."/>
            <person name="van der Nest A."/>
            <person name="van Dijk A."/>
            <person name="van Heerden A."/>
            <person name="van Vuuren N."/>
            <person name="Yilmaz N."/>
            <person name="Duong T.A."/>
            <person name="van der Merwe N.A."/>
            <person name="Wingfield M.J."/>
            <person name="Wingfield B.D."/>
        </authorList>
    </citation>
    <scope>NUCLEOTIDE SEQUENCE [LARGE SCALE GENOMIC DNA]</scope>
    <source>
        <strain evidence="2 3">CMW 18300</strain>
    </source>
</reference>
<dbReference type="Proteomes" id="UP001583177">
    <property type="component" value="Unassembled WGS sequence"/>
</dbReference>
<dbReference type="Pfam" id="PF14441">
    <property type="entry name" value="OTT_1508_deam"/>
    <property type="match status" value="1"/>
</dbReference>